<reference evidence="15 16" key="1">
    <citation type="journal article" date="2011" name="J. Bacteriol.">
        <title>Complete genome sequence of the obligate piezophilic hyperthermophilic archaeon Pyrococcus yayanosii CH1.</title>
        <authorList>
            <person name="Jun X."/>
            <person name="Lupeng L."/>
            <person name="Minjuan X."/>
            <person name="Oger P."/>
            <person name="Fengping W."/>
            <person name="Jebbar M."/>
            <person name="Xiang X."/>
        </authorList>
    </citation>
    <scope>NUCLEOTIDE SEQUENCE [LARGE SCALE GENOMIC DNA]</scope>
    <source>
        <strain evidence="16">CH1 / JCM 16557</strain>
    </source>
</reference>
<evidence type="ECO:0000313" key="15">
    <source>
        <dbReference type="EMBL" id="AEH25527.1"/>
    </source>
</evidence>
<dbReference type="GeneID" id="10838433"/>
<keyword evidence="16" id="KW-1185">Reference proteome</keyword>
<comment type="function">
    <text evidence="1 14">Specifically catalyzes the AdoMet-dependent 2'-O-ribose methylation of cytidine at position 56 in tRNAs.</text>
</comment>
<evidence type="ECO:0000256" key="10">
    <source>
        <dbReference type="ARBA" id="ARBA00022691"/>
    </source>
</evidence>
<evidence type="ECO:0000256" key="11">
    <source>
        <dbReference type="ARBA" id="ARBA00022694"/>
    </source>
</evidence>
<organism evidence="15 16">
    <name type="scientific">Pyrococcus yayanosii (strain CH1 / JCM 16557)</name>
    <dbReference type="NCBI Taxonomy" id="529709"/>
    <lineage>
        <taxon>Archaea</taxon>
        <taxon>Methanobacteriati</taxon>
        <taxon>Methanobacteriota</taxon>
        <taxon>Thermococci</taxon>
        <taxon>Thermococcales</taxon>
        <taxon>Thermococcaceae</taxon>
        <taxon>Pyrococcus</taxon>
    </lineage>
</organism>
<dbReference type="CDD" id="cd18083">
    <property type="entry name" value="aTrm56-like"/>
    <property type="match status" value="1"/>
</dbReference>
<keyword evidence="9 14" id="KW-0808">Transferase</keyword>
<comment type="similarity">
    <text evidence="3 14">Belongs to the aTrm56 family.</text>
</comment>
<evidence type="ECO:0000256" key="12">
    <source>
        <dbReference type="ARBA" id="ARBA00029826"/>
    </source>
</evidence>
<keyword evidence="10 14" id="KW-0949">S-adenosyl-L-methionine</keyword>
<accession>F8AIC4</accession>
<dbReference type="Proteomes" id="UP000008386">
    <property type="component" value="Chromosome"/>
</dbReference>
<sequence>MIVVLRLGHRPGRDKRITTHVALTARAFGADGVIIAGEPDEKVKESVEDVVERWGGPFFLEFNKNWRRVIREWSGIVVHLTMYGLHVDDVIEEIRDAYRRGEDLLIVVGAEKVPREVYELAHYNVAIGNQPHSEVAALAVFLDRLLEGKGLRKEFKDARLRIIPQARGKKVVEVRKDAEQAEAGH</sequence>
<dbReference type="eggNOG" id="arCOG01857">
    <property type="taxonomic scope" value="Archaea"/>
</dbReference>
<evidence type="ECO:0000256" key="7">
    <source>
        <dbReference type="ARBA" id="ARBA00022490"/>
    </source>
</evidence>
<feature type="binding site" evidence="14">
    <location>
        <begin position="127"/>
        <end position="134"/>
    </location>
    <ligand>
        <name>S-adenosyl-L-methionine</name>
        <dbReference type="ChEBI" id="CHEBI:59789"/>
    </ligand>
</feature>
<comment type="subunit">
    <text evidence="4 14">Homodimer.</text>
</comment>
<evidence type="ECO:0000256" key="14">
    <source>
        <dbReference type="HAMAP-Rule" id="MF_00077"/>
    </source>
</evidence>
<comment type="catalytic activity">
    <reaction evidence="13 14">
        <text>cytidine(56) in tRNA + S-adenosyl-L-methionine = 2'-O-methylcytidine(56) in tRNA + S-adenosyl-L-homocysteine + H(+)</text>
        <dbReference type="Rhea" id="RHEA:42968"/>
        <dbReference type="Rhea" id="RHEA-COMP:10308"/>
        <dbReference type="Rhea" id="RHEA-COMP:10309"/>
        <dbReference type="ChEBI" id="CHEBI:15378"/>
        <dbReference type="ChEBI" id="CHEBI:57856"/>
        <dbReference type="ChEBI" id="CHEBI:59789"/>
        <dbReference type="ChEBI" id="CHEBI:74495"/>
        <dbReference type="ChEBI" id="CHEBI:82748"/>
        <dbReference type="EC" id="2.1.1.206"/>
    </reaction>
</comment>
<dbReference type="EMBL" id="CP002779">
    <property type="protein sequence ID" value="AEH25527.1"/>
    <property type="molecule type" value="Genomic_DNA"/>
</dbReference>
<dbReference type="Pfam" id="PF01994">
    <property type="entry name" value="Trm56"/>
    <property type="match status" value="1"/>
</dbReference>
<dbReference type="NCBIfam" id="NF003048">
    <property type="entry name" value="PRK03958.1"/>
    <property type="match status" value="1"/>
</dbReference>
<dbReference type="OrthoDB" id="14397at2157"/>
<evidence type="ECO:0000256" key="2">
    <source>
        <dbReference type="ARBA" id="ARBA00004496"/>
    </source>
</evidence>
<keyword evidence="7 14" id="KW-0963">Cytoplasm</keyword>
<keyword evidence="8 14" id="KW-0489">Methyltransferase</keyword>
<protein>
    <recommendedName>
        <fullName evidence="6 14">tRNA (cytidine(56)-2'-O)-methyltransferase</fullName>
        <ecNumber evidence="5 14">2.1.1.206</ecNumber>
    </recommendedName>
    <alternativeName>
        <fullName evidence="12 14">tRNA ribose 2'-O-methyltransferase aTrm56</fullName>
    </alternativeName>
</protein>
<feature type="binding site" evidence="14">
    <location>
        <begin position="109"/>
        <end position="113"/>
    </location>
    <ligand>
        <name>S-adenosyl-L-methionine</name>
        <dbReference type="ChEBI" id="CHEBI:59789"/>
    </ligand>
</feature>
<dbReference type="SUPFAM" id="SSF75217">
    <property type="entry name" value="alpha/beta knot"/>
    <property type="match status" value="1"/>
</dbReference>
<dbReference type="AlphaFoldDB" id="F8AIC4"/>
<dbReference type="PANTHER" id="PTHR42197:SF1">
    <property type="entry name" value="TRNA (CYTIDINE(56)-2'-O)-METHYLTRANSFERASE"/>
    <property type="match status" value="1"/>
</dbReference>
<gene>
    <name evidence="15" type="ordered locus">PYCH_18720</name>
</gene>
<dbReference type="InterPro" id="IPR002845">
    <property type="entry name" value="tRNA_mtfrase_aTrm56"/>
</dbReference>
<dbReference type="PIRSF" id="PIRSF016123">
    <property type="entry name" value="UCP016123"/>
    <property type="match status" value="1"/>
</dbReference>
<evidence type="ECO:0000256" key="5">
    <source>
        <dbReference type="ARBA" id="ARBA00012624"/>
    </source>
</evidence>
<dbReference type="EC" id="2.1.1.206" evidence="5 14"/>
<dbReference type="GO" id="GO:0002128">
    <property type="term" value="P:tRNA nucleoside ribose methylation"/>
    <property type="evidence" value="ECO:0007669"/>
    <property type="project" value="UniProtKB-UniRule"/>
</dbReference>
<dbReference type="InterPro" id="IPR029026">
    <property type="entry name" value="tRNA_m1G_MTases_N"/>
</dbReference>
<evidence type="ECO:0000256" key="4">
    <source>
        <dbReference type="ARBA" id="ARBA00011738"/>
    </source>
</evidence>
<name>F8AIC4_PYRYC</name>
<proteinExistence type="inferred from homology"/>
<dbReference type="GO" id="GO:0005737">
    <property type="term" value="C:cytoplasm"/>
    <property type="evidence" value="ECO:0007669"/>
    <property type="project" value="UniProtKB-SubCell"/>
</dbReference>
<evidence type="ECO:0000256" key="8">
    <source>
        <dbReference type="ARBA" id="ARBA00022603"/>
    </source>
</evidence>
<evidence type="ECO:0000256" key="6">
    <source>
        <dbReference type="ARBA" id="ARBA00013709"/>
    </source>
</evidence>
<evidence type="ECO:0000256" key="3">
    <source>
        <dbReference type="ARBA" id="ARBA00010324"/>
    </source>
</evidence>
<keyword evidence="11 14" id="KW-0819">tRNA processing</keyword>
<dbReference type="Gene3D" id="3.40.1280.10">
    <property type="match status" value="1"/>
</dbReference>
<dbReference type="STRING" id="529709.PYCH_18720"/>
<evidence type="ECO:0000256" key="9">
    <source>
        <dbReference type="ARBA" id="ARBA00022679"/>
    </source>
</evidence>
<feature type="binding site" evidence="14">
    <location>
        <position position="80"/>
    </location>
    <ligand>
        <name>S-adenosyl-L-methionine</name>
        <dbReference type="ChEBI" id="CHEBI:59789"/>
    </ligand>
</feature>
<dbReference type="HOGENOM" id="CLU_123709_0_0_2"/>
<dbReference type="PANTHER" id="PTHR42197">
    <property type="entry name" value="TRNA (CYTIDINE(56)-2'-O)-METHYLTRANSFERASE"/>
    <property type="match status" value="1"/>
</dbReference>
<evidence type="ECO:0000313" key="16">
    <source>
        <dbReference type="Proteomes" id="UP000008386"/>
    </source>
</evidence>
<dbReference type="KEGG" id="pya:PYCH_18720"/>
<dbReference type="RefSeq" id="WP_013906582.1">
    <property type="nucleotide sequence ID" value="NC_015680.1"/>
</dbReference>
<dbReference type="HAMAP" id="MF_00077">
    <property type="entry name" value="tRNA_methyltr_aTrm56"/>
    <property type="match status" value="1"/>
</dbReference>
<evidence type="ECO:0000256" key="1">
    <source>
        <dbReference type="ARBA" id="ARBA00003959"/>
    </source>
</evidence>
<dbReference type="InterPro" id="IPR029028">
    <property type="entry name" value="Alpha/beta_knot_MTases"/>
</dbReference>
<dbReference type="GO" id="GO:0106059">
    <property type="term" value="F:tRNA (cytidine(56)-2'-O)-methyltransferase activity"/>
    <property type="evidence" value="ECO:0007669"/>
    <property type="project" value="UniProtKB-EC"/>
</dbReference>
<comment type="subcellular location">
    <subcellularLocation>
        <location evidence="2 14">Cytoplasm</location>
    </subcellularLocation>
</comment>
<evidence type="ECO:0000256" key="13">
    <source>
        <dbReference type="ARBA" id="ARBA00047792"/>
    </source>
</evidence>